<organism evidence="2 3">
    <name type="scientific">Mucilaginibacter polytrichastri</name>
    <dbReference type="NCBI Taxonomy" id="1302689"/>
    <lineage>
        <taxon>Bacteria</taxon>
        <taxon>Pseudomonadati</taxon>
        <taxon>Bacteroidota</taxon>
        <taxon>Sphingobacteriia</taxon>
        <taxon>Sphingobacteriales</taxon>
        <taxon>Sphingobacteriaceae</taxon>
        <taxon>Mucilaginibacter</taxon>
    </lineage>
</organism>
<evidence type="ECO:0000313" key="3">
    <source>
        <dbReference type="Proteomes" id="UP000186720"/>
    </source>
</evidence>
<keyword evidence="1" id="KW-0732">Signal</keyword>
<reference evidence="2 3" key="1">
    <citation type="submission" date="2016-11" db="EMBL/GenBank/DDBJ databases">
        <title>Whole Genome Sequencing of Mucilaginibacter polytrichastri RG4-7(T) isolated from the moss sample.</title>
        <authorList>
            <person name="Li Y."/>
        </authorList>
    </citation>
    <scope>NUCLEOTIDE SEQUENCE [LARGE SCALE GENOMIC DNA]</scope>
    <source>
        <strain evidence="2 3">RG4-7</strain>
    </source>
</reference>
<dbReference type="Proteomes" id="UP000186720">
    <property type="component" value="Unassembled WGS sequence"/>
</dbReference>
<evidence type="ECO:0000256" key="1">
    <source>
        <dbReference type="SAM" id="SignalP"/>
    </source>
</evidence>
<evidence type="ECO:0008006" key="4">
    <source>
        <dbReference type="Google" id="ProtNLM"/>
    </source>
</evidence>
<keyword evidence="3" id="KW-1185">Reference proteome</keyword>
<feature type="chain" id="PRO_5012908720" description="LTXXQ motif family protein" evidence="1">
    <location>
        <begin position="20"/>
        <end position="125"/>
    </location>
</feature>
<proteinExistence type="predicted"/>
<dbReference type="EMBL" id="MPPL01000001">
    <property type="protein sequence ID" value="OKS88764.1"/>
    <property type="molecule type" value="Genomic_DNA"/>
</dbReference>
<dbReference type="RefSeq" id="WP_139235712.1">
    <property type="nucleotide sequence ID" value="NZ_FPAM01000009.1"/>
</dbReference>
<evidence type="ECO:0000313" key="2">
    <source>
        <dbReference type="EMBL" id="OKS88764.1"/>
    </source>
</evidence>
<dbReference type="STRING" id="1302689.RG47T_4242"/>
<sequence>MKWITTLILIVGIAANSFAQAPKTPAEEAKKLQVELKLTDLQTTKITTILQQTESKQANDKAEQAKMKSWQTTHNTKAILNYLIEQMNAVARKVEAVLTAEQKKPFQEMLNKRLDAFRKIMASQQ</sequence>
<feature type="signal peptide" evidence="1">
    <location>
        <begin position="1"/>
        <end position="19"/>
    </location>
</feature>
<gene>
    <name evidence="2" type="ORF">RG47T_4242</name>
</gene>
<comment type="caution">
    <text evidence="2">The sequence shown here is derived from an EMBL/GenBank/DDBJ whole genome shotgun (WGS) entry which is preliminary data.</text>
</comment>
<dbReference type="AlphaFoldDB" id="A0A1Q6A426"/>
<protein>
    <recommendedName>
        <fullName evidence="4">LTXXQ motif family protein</fullName>
    </recommendedName>
</protein>
<accession>A0A1Q6A426</accession>
<name>A0A1Q6A426_9SPHI</name>